<dbReference type="InterPro" id="IPR037066">
    <property type="entry name" value="Plug_dom_sf"/>
</dbReference>
<dbReference type="SUPFAM" id="SSF56935">
    <property type="entry name" value="Porins"/>
    <property type="match status" value="1"/>
</dbReference>
<dbReference type="EMBL" id="JBHTJM010000002">
    <property type="protein sequence ID" value="MFD0962895.1"/>
    <property type="molecule type" value="Genomic_DNA"/>
</dbReference>
<dbReference type="Pfam" id="PF07715">
    <property type="entry name" value="Plug"/>
    <property type="match status" value="1"/>
</dbReference>
<dbReference type="InterPro" id="IPR012910">
    <property type="entry name" value="Plug_dom"/>
</dbReference>
<evidence type="ECO:0000256" key="2">
    <source>
        <dbReference type="ARBA" id="ARBA00022448"/>
    </source>
</evidence>
<dbReference type="Proteomes" id="UP001596997">
    <property type="component" value="Unassembled WGS sequence"/>
</dbReference>
<evidence type="ECO:0000256" key="10">
    <source>
        <dbReference type="SAM" id="SignalP"/>
    </source>
</evidence>
<dbReference type="PANTHER" id="PTHR30069">
    <property type="entry name" value="TONB-DEPENDENT OUTER MEMBRANE RECEPTOR"/>
    <property type="match status" value="1"/>
</dbReference>
<evidence type="ECO:0000259" key="12">
    <source>
        <dbReference type="Pfam" id="PF14905"/>
    </source>
</evidence>
<keyword evidence="4 9" id="KW-0812">Transmembrane</keyword>
<evidence type="ECO:0000256" key="5">
    <source>
        <dbReference type="ARBA" id="ARBA00022729"/>
    </source>
</evidence>
<evidence type="ECO:0000256" key="9">
    <source>
        <dbReference type="PROSITE-ProRule" id="PRU01360"/>
    </source>
</evidence>
<organism evidence="13 14">
    <name type="scientific">Pseudofulvibacter geojedonensis</name>
    <dbReference type="NCBI Taxonomy" id="1123758"/>
    <lineage>
        <taxon>Bacteria</taxon>
        <taxon>Pseudomonadati</taxon>
        <taxon>Bacteroidota</taxon>
        <taxon>Flavobacteriia</taxon>
        <taxon>Flavobacteriales</taxon>
        <taxon>Flavobacteriaceae</taxon>
        <taxon>Pseudofulvibacter</taxon>
    </lineage>
</organism>
<sequence>MNKKVLSLLGMAFIGCAVYAQEKTQDSVAVEQLETVELDTKFKLDREKSGKVIYKITQKDLEKVQGQSLAQTINTVSGIEITGARSNQGRPLSYRVRGGKNNQVVILIDGIQVNDPSSIGSEFNLNLIDVNNIESIEIIKGGVSTLYGAGAATSVISITTKKATDKKVAGTVFMSTGSNRAVVTDKYELNTANVGANINGTINKFTYFAAVSTENAKGISAKRSDDDSVVYEDDPFERENASIRLGYNFSEKFNVTTFANYNKASNQYDNSWAPIDVFNEAVTENVQFGLNSEYKYNKGNVVVNAIITETDIARSSSYKQEYSSNTIVMDLYNKYKFSKKLWAVLGVNFQEQKASQAGGFSSLTPVYTKDDTKITLVDPYLNLTYFTDFGLTVNAGVRMNNHSKYGNHFVYSINPSYNFEATDKLNVKVFATGSTAFIAPSLYQLYGPYGDEDLDPQESIGGEAGFELNYNKKYRLSVVAFHREEQNKLNFTNLYDNLGNWIGGTYLNLEDDNIKIQGLEVETKLVLAKNLDLNANYTFTQFESDPVLFDSNELNLEVAKHKANANLSYVLKEKTNLSLAYQFVDDRFAYGGSRLDAYKLVNFFISHQLTDNLELNGSLTNVFDEDYQEINTYSTLGRNYKLGLRLKF</sequence>
<keyword evidence="2 9" id="KW-0813">Transport</keyword>
<dbReference type="PROSITE" id="PS52016">
    <property type="entry name" value="TONB_DEPENDENT_REC_3"/>
    <property type="match status" value="1"/>
</dbReference>
<dbReference type="Gene3D" id="2.170.130.10">
    <property type="entry name" value="TonB-dependent receptor, plug domain"/>
    <property type="match status" value="1"/>
</dbReference>
<keyword evidence="8 9" id="KW-0998">Cell outer membrane</keyword>
<dbReference type="CDD" id="cd01347">
    <property type="entry name" value="ligand_gated_channel"/>
    <property type="match status" value="1"/>
</dbReference>
<feature type="domain" description="Outer membrane protein beta-barrel" evidence="12">
    <location>
        <begin position="450"/>
        <end position="634"/>
    </location>
</feature>
<evidence type="ECO:0000256" key="6">
    <source>
        <dbReference type="ARBA" id="ARBA00023077"/>
    </source>
</evidence>
<protein>
    <submittedName>
        <fullName evidence="13">TonB-dependent receptor plug domain-containing protein</fullName>
    </submittedName>
</protein>
<dbReference type="PROSITE" id="PS51257">
    <property type="entry name" value="PROKAR_LIPOPROTEIN"/>
    <property type="match status" value="1"/>
</dbReference>
<feature type="chain" id="PRO_5046086650" evidence="10">
    <location>
        <begin position="21"/>
        <end position="648"/>
    </location>
</feature>
<reference evidence="14" key="1">
    <citation type="journal article" date="2019" name="Int. J. Syst. Evol. Microbiol.">
        <title>The Global Catalogue of Microorganisms (GCM) 10K type strain sequencing project: providing services to taxonomists for standard genome sequencing and annotation.</title>
        <authorList>
            <consortium name="The Broad Institute Genomics Platform"/>
            <consortium name="The Broad Institute Genome Sequencing Center for Infectious Disease"/>
            <person name="Wu L."/>
            <person name="Ma J."/>
        </authorList>
    </citation>
    <scope>NUCLEOTIDE SEQUENCE [LARGE SCALE GENOMIC DNA]</scope>
    <source>
        <strain evidence="14">CCUG 62114</strain>
    </source>
</reference>
<evidence type="ECO:0000256" key="8">
    <source>
        <dbReference type="ARBA" id="ARBA00023237"/>
    </source>
</evidence>
<keyword evidence="14" id="KW-1185">Reference proteome</keyword>
<dbReference type="PROSITE" id="PS01156">
    <property type="entry name" value="TONB_DEPENDENT_REC_2"/>
    <property type="match status" value="1"/>
</dbReference>
<evidence type="ECO:0000259" key="11">
    <source>
        <dbReference type="Pfam" id="PF07715"/>
    </source>
</evidence>
<evidence type="ECO:0000256" key="1">
    <source>
        <dbReference type="ARBA" id="ARBA00004571"/>
    </source>
</evidence>
<dbReference type="InterPro" id="IPR036942">
    <property type="entry name" value="Beta-barrel_TonB_sf"/>
</dbReference>
<evidence type="ECO:0000313" key="13">
    <source>
        <dbReference type="EMBL" id="MFD0962895.1"/>
    </source>
</evidence>
<evidence type="ECO:0000313" key="14">
    <source>
        <dbReference type="Proteomes" id="UP001596997"/>
    </source>
</evidence>
<keyword evidence="13" id="KW-0675">Receptor</keyword>
<keyword evidence="7 9" id="KW-0472">Membrane</keyword>
<feature type="signal peptide" evidence="10">
    <location>
        <begin position="1"/>
        <end position="20"/>
    </location>
</feature>
<keyword evidence="6" id="KW-0798">TonB box</keyword>
<comment type="subcellular location">
    <subcellularLocation>
        <location evidence="1 9">Cell outer membrane</location>
        <topology evidence="1 9">Multi-pass membrane protein</topology>
    </subcellularLocation>
</comment>
<name>A0ABW3HZA1_9FLAO</name>
<dbReference type="InterPro" id="IPR041700">
    <property type="entry name" value="OMP_b-brl_3"/>
</dbReference>
<dbReference type="PANTHER" id="PTHR30069:SF29">
    <property type="entry name" value="HEMOGLOBIN AND HEMOGLOBIN-HAPTOGLOBIN-BINDING PROTEIN 1-RELATED"/>
    <property type="match status" value="1"/>
</dbReference>
<feature type="domain" description="TonB-dependent receptor plug" evidence="11">
    <location>
        <begin position="49"/>
        <end position="153"/>
    </location>
</feature>
<dbReference type="InterPro" id="IPR039426">
    <property type="entry name" value="TonB-dep_rcpt-like"/>
</dbReference>
<keyword evidence="3 9" id="KW-1134">Transmembrane beta strand</keyword>
<keyword evidence="5 10" id="KW-0732">Signal</keyword>
<accession>A0ABW3HZA1</accession>
<dbReference type="RefSeq" id="WP_377713021.1">
    <property type="nucleotide sequence ID" value="NZ_JBHTJM010000002.1"/>
</dbReference>
<dbReference type="Pfam" id="PF14905">
    <property type="entry name" value="OMP_b-brl_3"/>
    <property type="match status" value="1"/>
</dbReference>
<comment type="similarity">
    <text evidence="9">Belongs to the TonB-dependent receptor family.</text>
</comment>
<evidence type="ECO:0000256" key="7">
    <source>
        <dbReference type="ARBA" id="ARBA00023136"/>
    </source>
</evidence>
<proteinExistence type="inferred from homology"/>
<dbReference type="InterPro" id="IPR010917">
    <property type="entry name" value="TonB_rcpt_CS"/>
</dbReference>
<evidence type="ECO:0000256" key="4">
    <source>
        <dbReference type="ARBA" id="ARBA00022692"/>
    </source>
</evidence>
<evidence type="ECO:0000256" key="3">
    <source>
        <dbReference type="ARBA" id="ARBA00022452"/>
    </source>
</evidence>
<dbReference type="Gene3D" id="2.40.170.20">
    <property type="entry name" value="TonB-dependent receptor, beta-barrel domain"/>
    <property type="match status" value="1"/>
</dbReference>
<gene>
    <name evidence="13" type="ORF">ACFQ1O_02635</name>
</gene>
<comment type="caution">
    <text evidence="13">The sequence shown here is derived from an EMBL/GenBank/DDBJ whole genome shotgun (WGS) entry which is preliminary data.</text>
</comment>